<keyword evidence="5" id="KW-0812">Transmembrane</keyword>
<dbReference type="EMBL" id="FN653016">
    <property type="protein sequence ID" value="CBY06957.1"/>
    <property type="molecule type" value="Genomic_DNA"/>
</dbReference>
<feature type="signal peptide" evidence="6">
    <location>
        <begin position="1"/>
        <end position="16"/>
    </location>
</feature>
<dbReference type="SMART" id="SM01330">
    <property type="entry name" value="Frizzled"/>
    <property type="match status" value="1"/>
</dbReference>
<dbReference type="Gene3D" id="1.20.1070.10">
    <property type="entry name" value="Rhodopsin 7-helix transmembrane proteins"/>
    <property type="match status" value="1"/>
</dbReference>
<reference evidence="8" key="1">
    <citation type="journal article" date="2010" name="Science">
        <title>Plasticity of animal genome architecture unmasked by rapid evolution of a pelagic tunicate.</title>
        <authorList>
            <person name="Denoeud F."/>
            <person name="Henriet S."/>
            <person name="Mungpakdee S."/>
            <person name="Aury J.M."/>
            <person name="Da Silva C."/>
            <person name="Brinkmann H."/>
            <person name="Mikhaleva J."/>
            <person name="Olsen L.C."/>
            <person name="Jubin C."/>
            <person name="Canestro C."/>
            <person name="Bouquet J.M."/>
            <person name="Danks G."/>
            <person name="Poulain J."/>
            <person name="Campsteijn C."/>
            <person name="Adamski M."/>
            <person name="Cross I."/>
            <person name="Yadetie F."/>
            <person name="Muffato M."/>
            <person name="Louis A."/>
            <person name="Butcher S."/>
            <person name="Tsagkogeorga G."/>
            <person name="Konrad A."/>
            <person name="Singh S."/>
            <person name="Jensen M.F."/>
            <person name="Cong E.H."/>
            <person name="Eikeseth-Otteraa H."/>
            <person name="Noel B."/>
            <person name="Anthouard V."/>
            <person name="Porcel B.M."/>
            <person name="Kachouri-Lafond R."/>
            <person name="Nishino A."/>
            <person name="Ugolini M."/>
            <person name="Chourrout P."/>
            <person name="Nishida H."/>
            <person name="Aasland R."/>
            <person name="Huzurbazar S."/>
            <person name="Westhof E."/>
            <person name="Delsuc F."/>
            <person name="Lehrach H."/>
            <person name="Reinhardt R."/>
            <person name="Weissenbach J."/>
            <person name="Roy S.W."/>
            <person name="Artiguenave F."/>
            <person name="Postlethwait J.H."/>
            <person name="Manak J.R."/>
            <person name="Thompson E.M."/>
            <person name="Jaillon O."/>
            <person name="Du Pasquier L."/>
            <person name="Boudinot P."/>
            <person name="Liberles D.A."/>
            <person name="Volff J.N."/>
            <person name="Philippe H."/>
            <person name="Lenhard B."/>
            <person name="Roest Crollius H."/>
            <person name="Wincker P."/>
            <person name="Chourrout D."/>
        </authorList>
    </citation>
    <scope>NUCLEOTIDE SEQUENCE [LARGE SCALE GENOMIC DNA]</scope>
</reference>
<protein>
    <recommendedName>
        <fullName evidence="7">FZ domain-containing protein</fullName>
    </recommendedName>
</protein>
<evidence type="ECO:0000256" key="2">
    <source>
        <dbReference type="ARBA" id="ARBA00023157"/>
    </source>
</evidence>
<dbReference type="SMART" id="SM00063">
    <property type="entry name" value="FRI"/>
    <property type="match status" value="1"/>
</dbReference>
<evidence type="ECO:0000313" key="8">
    <source>
        <dbReference type="EMBL" id="CBY06957.1"/>
    </source>
</evidence>
<proteinExistence type="predicted"/>
<evidence type="ECO:0000256" key="6">
    <source>
        <dbReference type="SAM" id="SignalP"/>
    </source>
</evidence>
<dbReference type="AlphaFoldDB" id="E4WT96"/>
<dbReference type="PANTHER" id="PTHR11309">
    <property type="entry name" value="FRIZZLED"/>
    <property type="match status" value="1"/>
</dbReference>
<feature type="transmembrane region" description="Helical" evidence="5">
    <location>
        <begin position="204"/>
        <end position="228"/>
    </location>
</feature>
<evidence type="ECO:0000313" key="9">
    <source>
        <dbReference type="Proteomes" id="UP000001307"/>
    </source>
</evidence>
<keyword evidence="1" id="KW-0217">Developmental protein</keyword>
<dbReference type="GO" id="GO:0005886">
    <property type="term" value="C:plasma membrane"/>
    <property type="evidence" value="ECO:0007669"/>
    <property type="project" value="TreeGrafter"/>
</dbReference>
<keyword evidence="3" id="KW-0675">Receptor</keyword>
<dbReference type="InterPro" id="IPR020067">
    <property type="entry name" value="Frizzled_dom"/>
</dbReference>
<dbReference type="InterPro" id="IPR000539">
    <property type="entry name" value="Frizzled/Smoothened_7TM"/>
</dbReference>
<feature type="chain" id="PRO_5003190589" description="FZ domain-containing protein" evidence="6">
    <location>
        <begin position="17"/>
        <end position="334"/>
    </location>
</feature>
<dbReference type="SUPFAM" id="SSF63501">
    <property type="entry name" value="Frizzled cysteine-rich domain"/>
    <property type="match status" value="1"/>
</dbReference>
<sequence length="334" mass="37650">MLVLFLLIFSTNAARCVSSVHPQCGADFVAYNSTFYPNLLGEWTPEESNESFAKFYPLKMMQCSKYINLFLCSVFSPACVDQNMSGTLPFLIPVPPCRELCEKSLSDCSSIQTEFGITLPPQLACQNFPKQSSIHTCIPLQSHRLPLPDGTLSWNDEDSSEVVEHQAQCPTTQRSKYSSWSFMEMSSCSQPCSPMNKSDSDTRLIRIVVGLFASLTTVVSAFSIFVFCRDRKRFQYPERPTLFFAMCYLVISLICVIGLVAPDSIVCSETEVNDDQERFRKNLKTIIHGNGLIQGSTHRPCTIMFMLFFYFSKGCSQQSRVLSAKDWLYPLDGV</sequence>
<evidence type="ECO:0000259" key="7">
    <source>
        <dbReference type="PROSITE" id="PS50038"/>
    </source>
</evidence>
<dbReference type="GO" id="GO:0017147">
    <property type="term" value="F:Wnt-protein binding"/>
    <property type="evidence" value="ECO:0007669"/>
    <property type="project" value="TreeGrafter"/>
</dbReference>
<evidence type="ECO:0000256" key="5">
    <source>
        <dbReference type="SAM" id="Phobius"/>
    </source>
</evidence>
<evidence type="ECO:0000256" key="3">
    <source>
        <dbReference type="ARBA" id="ARBA00023170"/>
    </source>
</evidence>
<keyword evidence="5" id="KW-0472">Membrane</keyword>
<feature type="disulfide bond" evidence="4">
    <location>
        <begin position="101"/>
        <end position="125"/>
    </location>
</feature>
<dbReference type="Proteomes" id="UP000001307">
    <property type="component" value="Unassembled WGS sequence"/>
</dbReference>
<feature type="transmembrane region" description="Helical" evidence="5">
    <location>
        <begin position="240"/>
        <end position="261"/>
    </location>
</feature>
<dbReference type="Gene3D" id="1.10.2000.10">
    <property type="entry name" value="Frizzled cysteine-rich domain"/>
    <property type="match status" value="1"/>
</dbReference>
<dbReference type="InParanoid" id="E4WT96"/>
<accession>E4WT96</accession>
<keyword evidence="2 4" id="KW-1015">Disulfide bond</keyword>
<dbReference type="InterPro" id="IPR015526">
    <property type="entry name" value="Frizzled/SFRP"/>
</dbReference>
<dbReference type="GO" id="GO:0035567">
    <property type="term" value="P:non-canonical Wnt signaling pathway"/>
    <property type="evidence" value="ECO:0007669"/>
    <property type="project" value="TreeGrafter"/>
</dbReference>
<gene>
    <name evidence="8" type="ORF">GSOID_T00006033001</name>
</gene>
<dbReference type="GO" id="GO:0060070">
    <property type="term" value="P:canonical Wnt signaling pathway"/>
    <property type="evidence" value="ECO:0007669"/>
    <property type="project" value="TreeGrafter"/>
</dbReference>
<keyword evidence="9" id="KW-1185">Reference proteome</keyword>
<evidence type="ECO:0000256" key="4">
    <source>
        <dbReference type="PROSITE-ProRule" id="PRU00090"/>
    </source>
</evidence>
<dbReference type="Pfam" id="PF01392">
    <property type="entry name" value="Fz"/>
    <property type="match status" value="1"/>
</dbReference>
<feature type="domain" description="FZ" evidence="7">
    <location>
        <begin position="11"/>
        <end position="140"/>
    </location>
</feature>
<keyword evidence="6" id="KW-0732">Signal</keyword>
<evidence type="ECO:0000256" key="1">
    <source>
        <dbReference type="ARBA" id="ARBA00022473"/>
    </source>
</evidence>
<comment type="caution">
    <text evidence="4">Lacks conserved residue(s) required for the propagation of feature annotation.</text>
</comment>
<dbReference type="PANTHER" id="PTHR11309:SF47">
    <property type="entry name" value="FRIZZLED"/>
    <property type="match status" value="1"/>
</dbReference>
<dbReference type="GO" id="GO:0042813">
    <property type="term" value="F:Wnt receptor activity"/>
    <property type="evidence" value="ECO:0007669"/>
    <property type="project" value="TreeGrafter"/>
</dbReference>
<dbReference type="PROSITE" id="PS50038">
    <property type="entry name" value="FZ"/>
    <property type="match status" value="1"/>
</dbReference>
<organism evidence="8">
    <name type="scientific">Oikopleura dioica</name>
    <name type="common">Tunicate</name>
    <dbReference type="NCBI Taxonomy" id="34765"/>
    <lineage>
        <taxon>Eukaryota</taxon>
        <taxon>Metazoa</taxon>
        <taxon>Chordata</taxon>
        <taxon>Tunicata</taxon>
        <taxon>Appendicularia</taxon>
        <taxon>Copelata</taxon>
        <taxon>Oikopleuridae</taxon>
        <taxon>Oikopleura</taxon>
    </lineage>
</organism>
<dbReference type="InterPro" id="IPR036790">
    <property type="entry name" value="Frizzled_dom_sf"/>
</dbReference>
<dbReference type="OrthoDB" id="10053709at2759"/>
<name>E4WT96_OIKDI</name>
<dbReference type="PRINTS" id="PR00489">
    <property type="entry name" value="FRIZZLED"/>
</dbReference>
<keyword evidence="5" id="KW-1133">Transmembrane helix</keyword>
<dbReference type="Pfam" id="PF01534">
    <property type="entry name" value="Frizzled"/>
    <property type="match status" value="1"/>
</dbReference>